<comment type="subcellular location">
    <subcellularLocation>
        <location evidence="1">Cell membrane</location>
        <topology evidence="1">Multi-pass membrane protein</topology>
    </subcellularLocation>
</comment>
<dbReference type="SUPFAM" id="SSF90123">
    <property type="entry name" value="ABC transporter transmembrane region"/>
    <property type="match status" value="1"/>
</dbReference>
<feature type="transmembrane region" description="Helical" evidence="9">
    <location>
        <begin position="60"/>
        <end position="81"/>
    </location>
</feature>
<sequence>MCRVSPALPAPALPFPLLLCLYAAAQMLRPLPQKEDLSNRELLAVLARTLPDLIHSAPRLVLLMLGMAVVQGLMPALTILLGKWTVDGVGAALAGREANLTLLAAAWAGTALLTQVTGVGAQVLQGYAADHFTVQTMGRLMNKMGELPGLDVLEDPRFHDDIEILQMGAPRRPLNLVSTLLYLIRSVISAVSVSATLLSIGWWVPLVVVAGMLPALLKQMEFYKLGWSIFIQRTQDSREVNYLQRVAMRHEYAKEVRLYGLLPYLQSQYLSRTLTYQQTMRGVRNKQLLGILPYQALSLLVTAGLFVYVVNRAQHGTYTAGSVVLVITALAGLRDELRSISEYLSTGTEHLNWFAKFHRFLDATPGVTLAPDPRPLPRELSLTLQDVSFGYRGQSPVIEHLSLTIPEGQTVAIVGENGAGKTTLVKLLLRFYDPSEGRILIGGAGEQTDLRDLDVNAWRRQVAAVFQDFARFEWTLRDNVTLGQPEDAAKLSHAVEASGLGAALNHVDGGLDARIGQAFGGVDLSGGQWQKLATARALYREARVLILDEPTAALDPRSEKEVFDAFAALSQGRTTLLITHRLGSVLMADRVLVMKRGRLIEDGTHTELLTRGGEYAELWELQASQYAESPVSA</sequence>
<dbReference type="InParanoid" id="Q9RRT1"/>
<dbReference type="Gene3D" id="1.20.1560.10">
    <property type="entry name" value="ABC transporter type 1, transmembrane domain"/>
    <property type="match status" value="1"/>
</dbReference>
<organism evidence="12 13">
    <name type="scientific">Deinococcus radiodurans (strain ATCC 13939 / DSM 20539 / JCM 16871 / CCUG 27074 / LMG 4051 / NBRC 15346 / NCIMB 9279 / VKM B-1422 / R1)</name>
    <dbReference type="NCBI Taxonomy" id="243230"/>
    <lineage>
        <taxon>Bacteria</taxon>
        <taxon>Thermotogati</taxon>
        <taxon>Deinococcota</taxon>
        <taxon>Deinococci</taxon>
        <taxon>Deinococcales</taxon>
        <taxon>Deinococcaceae</taxon>
        <taxon>Deinococcus</taxon>
    </lineage>
</organism>
<dbReference type="PANTHER" id="PTHR24221:SF654">
    <property type="entry name" value="ATP-BINDING CASSETTE SUB-FAMILY B MEMBER 6"/>
    <property type="match status" value="1"/>
</dbReference>
<evidence type="ECO:0000256" key="4">
    <source>
        <dbReference type="ARBA" id="ARBA00022692"/>
    </source>
</evidence>
<dbReference type="Gene3D" id="3.40.50.300">
    <property type="entry name" value="P-loop containing nucleotide triphosphate hydrolases"/>
    <property type="match status" value="1"/>
</dbReference>
<gene>
    <name evidence="12" type="ordered locus">DR_2404</name>
</gene>
<dbReference type="STRING" id="243230.DR_2404"/>
<dbReference type="PANTHER" id="PTHR24221">
    <property type="entry name" value="ATP-BINDING CASSETTE SUB-FAMILY B"/>
    <property type="match status" value="1"/>
</dbReference>
<keyword evidence="5" id="KW-0547">Nucleotide-binding</keyword>
<keyword evidence="7 9" id="KW-1133">Transmembrane helix</keyword>
<reference evidence="12 13" key="1">
    <citation type="journal article" date="1999" name="Science">
        <title>Genome sequence of the radioresistant bacterium Deinococcus radiodurans R1.</title>
        <authorList>
            <person name="White O."/>
            <person name="Eisen J.A."/>
            <person name="Heidelberg J.F."/>
            <person name="Hickey E.K."/>
            <person name="Peterson J.D."/>
            <person name="Dodson R.J."/>
            <person name="Haft D.H."/>
            <person name="Gwinn M.L."/>
            <person name="Nelson W.C."/>
            <person name="Richardson D.L."/>
            <person name="Moffat K.S."/>
            <person name="Qin H."/>
            <person name="Jiang L."/>
            <person name="Pamphile W."/>
            <person name="Crosby M."/>
            <person name="Shen M."/>
            <person name="Vamathevan J.J."/>
            <person name="Lam P."/>
            <person name="McDonald L."/>
            <person name="Utterback T."/>
            <person name="Zalewski C."/>
            <person name="Makarova K.S."/>
            <person name="Aravind L."/>
            <person name="Daly M.J."/>
            <person name="Minton K.W."/>
            <person name="Fleischmann R.D."/>
            <person name="Ketchum K.A."/>
            <person name="Nelson K.E."/>
            <person name="Salzberg S."/>
            <person name="Smith H.O."/>
            <person name="Venter J.C."/>
            <person name="Fraser C.M."/>
        </authorList>
    </citation>
    <scope>NUCLEOTIDE SEQUENCE [LARGE SCALE GENOMIC DNA]</scope>
    <source>
        <strain evidence="13">ATCC 13939 / DSM 20539 / JCM 16871 / LMG 4051 / NBRC 15346 / NCIMB 9279 / R1 / VKM B-1422</strain>
    </source>
</reference>
<keyword evidence="4 9" id="KW-0812">Transmembrane</keyword>
<evidence type="ECO:0000256" key="8">
    <source>
        <dbReference type="ARBA" id="ARBA00023136"/>
    </source>
</evidence>
<feature type="transmembrane region" description="Helical" evidence="9">
    <location>
        <begin position="200"/>
        <end position="217"/>
    </location>
</feature>
<dbReference type="eggNOG" id="COG1132">
    <property type="taxonomic scope" value="Bacteria"/>
</dbReference>
<keyword evidence="13" id="KW-1185">Reference proteome</keyword>
<dbReference type="GO" id="GO:0005886">
    <property type="term" value="C:plasma membrane"/>
    <property type="evidence" value="ECO:0007669"/>
    <property type="project" value="UniProtKB-SubCell"/>
</dbReference>
<dbReference type="InterPro" id="IPR003593">
    <property type="entry name" value="AAA+_ATPase"/>
</dbReference>
<dbReference type="EnsemblBacteria" id="AAF11948">
    <property type="protein sequence ID" value="AAF11948"/>
    <property type="gene ID" value="DR_2404"/>
</dbReference>
<evidence type="ECO:0000313" key="12">
    <source>
        <dbReference type="EMBL" id="AAF11948.1"/>
    </source>
</evidence>
<dbReference type="FunFam" id="3.40.50.300:FF:000221">
    <property type="entry name" value="Multidrug ABC transporter ATP-binding protein"/>
    <property type="match status" value="1"/>
</dbReference>
<dbReference type="PIR" id="E75277">
    <property type="entry name" value="E75277"/>
</dbReference>
<dbReference type="SMART" id="SM00382">
    <property type="entry name" value="AAA"/>
    <property type="match status" value="1"/>
</dbReference>
<evidence type="ECO:0000256" key="7">
    <source>
        <dbReference type="ARBA" id="ARBA00022989"/>
    </source>
</evidence>
<accession>Q9RRT1</accession>
<dbReference type="PROSITE" id="PS50893">
    <property type="entry name" value="ABC_TRANSPORTER_2"/>
    <property type="match status" value="1"/>
</dbReference>
<dbReference type="GO" id="GO:0005524">
    <property type="term" value="F:ATP binding"/>
    <property type="evidence" value="ECO:0007669"/>
    <property type="project" value="UniProtKB-KW"/>
</dbReference>
<dbReference type="GO" id="GO:0034040">
    <property type="term" value="F:ATPase-coupled lipid transmembrane transporter activity"/>
    <property type="evidence" value="ECO:0000318"/>
    <property type="project" value="GO_Central"/>
</dbReference>
<evidence type="ECO:0000313" key="13">
    <source>
        <dbReference type="Proteomes" id="UP000002524"/>
    </source>
</evidence>
<dbReference type="GO" id="GO:0016887">
    <property type="term" value="F:ATP hydrolysis activity"/>
    <property type="evidence" value="ECO:0007669"/>
    <property type="project" value="InterPro"/>
</dbReference>
<evidence type="ECO:0000256" key="3">
    <source>
        <dbReference type="ARBA" id="ARBA00022475"/>
    </source>
</evidence>
<dbReference type="PROSITE" id="PS50929">
    <property type="entry name" value="ABC_TM1F"/>
    <property type="match status" value="1"/>
</dbReference>
<dbReference type="Pfam" id="PF00005">
    <property type="entry name" value="ABC_tran"/>
    <property type="match status" value="1"/>
</dbReference>
<evidence type="ECO:0000256" key="1">
    <source>
        <dbReference type="ARBA" id="ARBA00004651"/>
    </source>
</evidence>
<proteinExistence type="predicted"/>
<dbReference type="OrthoDB" id="9769895at2"/>
<dbReference type="InterPro" id="IPR039421">
    <property type="entry name" value="Type_1_exporter"/>
</dbReference>
<evidence type="ECO:0000259" key="11">
    <source>
        <dbReference type="PROSITE" id="PS50929"/>
    </source>
</evidence>
<dbReference type="InterPro" id="IPR036640">
    <property type="entry name" value="ABC1_TM_sf"/>
</dbReference>
<dbReference type="GO" id="GO:0055085">
    <property type="term" value="P:transmembrane transport"/>
    <property type="evidence" value="ECO:0000318"/>
    <property type="project" value="GO_Central"/>
</dbReference>
<dbReference type="AlphaFoldDB" id="Q9RRT1"/>
<evidence type="ECO:0000259" key="10">
    <source>
        <dbReference type="PROSITE" id="PS50893"/>
    </source>
</evidence>
<dbReference type="EMBL" id="AE000513">
    <property type="protein sequence ID" value="AAF11948.1"/>
    <property type="molecule type" value="Genomic_DNA"/>
</dbReference>
<dbReference type="HOGENOM" id="CLU_000604_84_3_0"/>
<protein>
    <submittedName>
        <fullName evidence="12">ABC transporter, ATP-binding protein, MsbA family</fullName>
    </submittedName>
</protein>
<evidence type="ECO:0000256" key="6">
    <source>
        <dbReference type="ARBA" id="ARBA00022840"/>
    </source>
</evidence>
<keyword evidence="8 9" id="KW-0472">Membrane</keyword>
<dbReference type="PaxDb" id="243230-DR_2404"/>
<dbReference type="FunFam" id="1.20.1560.10:FF:000200">
    <property type="entry name" value="HlyB/MsbA family ABC transporter"/>
    <property type="match status" value="1"/>
</dbReference>
<dbReference type="KEGG" id="dra:DR_2404"/>
<dbReference type="SUPFAM" id="SSF52540">
    <property type="entry name" value="P-loop containing nucleoside triphosphate hydrolases"/>
    <property type="match status" value="1"/>
</dbReference>
<dbReference type="InterPro" id="IPR027417">
    <property type="entry name" value="P-loop_NTPase"/>
</dbReference>
<feature type="domain" description="ABC transporter" evidence="10">
    <location>
        <begin position="382"/>
        <end position="621"/>
    </location>
</feature>
<dbReference type="PATRIC" id="fig|243230.17.peg.2640"/>
<evidence type="ECO:0000256" key="9">
    <source>
        <dbReference type="SAM" id="Phobius"/>
    </source>
</evidence>
<evidence type="ECO:0000256" key="2">
    <source>
        <dbReference type="ARBA" id="ARBA00022448"/>
    </source>
</evidence>
<keyword evidence="3" id="KW-1003">Cell membrane</keyword>
<feature type="domain" description="ABC transmembrane type-1" evidence="11">
    <location>
        <begin position="61"/>
        <end position="349"/>
    </location>
</feature>
<keyword evidence="2" id="KW-0813">Transport</keyword>
<dbReference type="InterPro" id="IPR003439">
    <property type="entry name" value="ABC_transporter-like_ATP-bd"/>
</dbReference>
<keyword evidence="6 12" id="KW-0067">ATP-binding</keyword>
<dbReference type="InterPro" id="IPR011527">
    <property type="entry name" value="ABC1_TM_dom"/>
</dbReference>
<feature type="transmembrane region" description="Helical" evidence="9">
    <location>
        <begin position="288"/>
        <end position="310"/>
    </location>
</feature>
<name>Q9RRT1_DEIRA</name>
<evidence type="ECO:0000256" key="5">
    <source>
        <dbReference type="ARBA" id="ARBA00022741"/>
    </source>
</evidence>
<dbReference type="Proteomes" id="UP000002524">
    <property type="component" value="Chromosome 1"/>
</dbReference>
<dbReference type="GO" id="GO:0140359">
    <property type="term" value="F:ABC-type transporter activity"/>
    <property type="evidence" value="ECO:0007669"/>
    <property type="project" value="InterPro"/>
</dbReference>